<dbReference type="InterPro" id="IPR010730">
    <property type="entry name" value="HET"/>
</dbReference>
<evidence type="ECO:0000259" key="1">
    <source>
        <dbReference type="Pfam" id="PF06985"/>
    </source>
</evidence>
<dbReference type="PANTHER" id="PTHR24148:SF73">
    <property type="entry name" value="HET DOMAIN PROTEIN (AFU_ORTHOLOGUE AFUA_8G01020)"/>
    <property type="match status" value="1"/>
</dbReference>
<dbReference type="Pfam" id="PF06985">
    <property type="entry name" value="HET"/>
    <property type="match status" value="1"/>
</dbReference>
<gene>
    <name evidence="2" type="ORF">F53441_7232</name>
</gene>
<dbReference type="OrthoDB" id="2157530at2759"/>
<proteinExistence type="predicted"/>
<dbReference type="Proteomes" id="UP000605986">
    <property type="component" value="Unassembled WGS sequence"/>
</dbReference>
<dbReference type="EMBL" id="JAADJG010000282">
    <property type="protein sequence ID" value="KAF4449497.1"/>
    <property type="molecule type" value="Genomic_DNA"/>
</dbReference>
<evidence type="ECO:0000313" key="3">
    <source>
        <dbReference type="Proteomes" id="UP000605986"/>
    </source>
</evidence>
<accession>A0A8H4KE19</accession>
<dbReference type="Pfam" id="PF26639">
    <property type="entry name" value="Het-6_barrel"/>
    <property type="match status" value="1"/>
</dbReference>
<protein>
    <recommendedName>
        <fullName evidence="1">Heterokaryon incompatibility domain-containing protein</fullName>
    </recommendedName>
</protein>
<feature type="domain" description="Heterokaryon incompatibility" evidence="1">
    <location>
        <begin position="52"/>
        <end position="195"/>
    </location>
</feature>
<dbReference type="InterPro" id="IPR052895">
    <property type="entry name" value="HetReg/Transcr_Mod"/>
</dbReference>
<evidence type="ECO:0000313" key="2">
    <source>
        <dbReference type="EMBL" id="KAF4449497.1"/>
    </source>
</evidence>
<name>A0A8H4KE19_9HYPO</name>
<dbReference type="AlphaFoldDB" id="A0A8H4KE19"/>
<dbReference type="PANTHER" id="PTHR24148">
    <property type="entry name" value="ANKYRIN REPEAT DOMAIN-CONTAINING PROTEIN 39 HOMOLOG-RELATED"/>
    <property type="match status" value="1"/>
</dbReference>
<sequence length="653" mass="74283">MAAIQKNSRGHSYPGPSLFSASHIRLVHLQPGTDGDIHCELTTSSIDSAPPYEALSYTWGDPSSKQTIYMRTQASEETYEFYVTSNCLLALKRLRYKDKPRVLWIDALAIDQSNIEERNHQVSLMSKIYSQAAGVVIYLGEAGDNSDLAIEFITECDDPSPETTSLSFPKSDILMQALRDFFFRPWFTRVWVIQEVVLSAEKTVYCGDKTLSWSAMINFKHYLVNSSVESRLPYVVSTSSKHFREKDITGSTLFGPLETEPRSGIQEAMLTALLDSRHCEATDMRDKIYSLLPILDSYDTPLDLRPRYQDTLAKIYTDCAIALMPDRGWEILYAVQGQSNAKGLPSWVPDWSVPPLRLILGAEWTMERSFFWRGRDLGVPDKPQVLKRKSYGGEEPTPTLHGYGYPRGRIVKIGPTYTAGQTAFPFREWYNLIKGIEQSILSNDSILFSAIKSVLQRLPINLGKSGNDHVSEAESVHWNDDFYRFIRLAQRLYSESLEQDDYGQDWPKRDTVDFVTGNTYSSYKDYQFGSRWETTVRKLASERALGKLPFRDIPFELAAEGLPPSYRTQVRGKLEACHSRRCFITDTGYFGLAPAEAEVGDQLFLCVGAGIPFALRKKNGGKEFHLVGESYMEERAWRDLDLEKERPQPLYII</sequence>
<comment type="caution">
    <text evidence="2">The sequence shown here is derived from an EMBL/GenBank/DDBJ whole genome shotgun (WGS) entry which is preliminary data.</text>
</comment>
<reference evidence="2" key="1">
    <citation type="submission" date="2020-01" db="EMBL/GenBank/DDBJ databases">
        <title>Identification and distribution of gene clusters putatively required for synthesis of sphingolipid metabolism inhibitors in phylogenetically diverse species of the filamentous fungus Fusarium.</title>
        <authorList>
            <person name="Kim H.-S."/>
            <person name="Busman M."/>
            <person name="Brown D.W."/>
            <person name="Divon H."/>
            <person name="Uhlig S."/>
            <person name="Proctor R.H."/>
        </authorList>
    </citation>
    <scope>NUCLEOTIDE SEQUENCE</scope>
    <source>
        <strain evidence="2">NRRL 53441</strain>
    </source>
</reference>
<organism evidence="2 3">
    <name type="scientific">Fusarium austroafricanum</name>
    <dbReference type="NCBI Taxonomy" id="2364996"/>
    <lineage>
        <taxon>Eukaryota</taxon>
        <taxon>Fungi</taxon>
        <taxon>Dikarya</taxon>
        <taxon>Ascomycota</taxon>
        <taxon>Pezizomycotina</taxon>
        <taxon>Sordariomycetes</taxon>
        <taxon>Hypocreomycetidae</taxon>
        <taxon>Hypocreales</taxon>
        <taxon>Nectriaceae</taxon>
        <taxon>Fusarium</taxon>
        <taxon>Fusarium concolor species complex</taxon>
    </lineage>
</organism>
<keyword evidence="3" id="KW-1185">Reference proteome</keyword>